<feature type="chain" id="PRO_5043089196" description="Xyloglucan endotransglucosylase/hydrolase" evidence="8">
    <location>
        <begin position="23"/>
        <end position="270"/>
    </location>
</feature>
<evidence type="ECO:0000256" key="6">
    <source>
        <dbReference type="PIRSR" id="PIRSR005604-1"/>
    </source>
</evidence>
<comment type="caution">
    <text evidence="10">The sequence shown here is derived from an EMBL/GenBank/DDBJ whole genome shotgun (WGS) entry which is preliminary data.</text>
</comment>
<dbReference type="InterPro" id="IPR016455">
    <property type="entry name" value="XTH"/>
</dbReference>
<comment type="function">
    <text evidence="8">Catalyzes xyloglucan endohydrolysis (XEH) and/or endotransglycosylation (XET). Cleaves and religates xyloglucan polymers, an essential constituent of the primary cell wall, and thereby participates in cell wall construction of growing tissues.</text>
</comment>
<dbReference type="CDD" id="cd02176">
    <property type="entry name" value="GH16_XET"/>
    <property type="match status" value="1"/>
</dbReference>
<keyword evidence="4" id="KW-0325">Glycoprotein</keyword>
<dbReference type="Pfam" id="PF06955">
    <property type="entry name" value="XET_C"/>
    <property type="match status" value="1"/>
</dbReference>
<dbReference type="GO" id="GO:0004553">
    <property type="term" value="F:hydrolase activity, hydrolyzing O-glycosyl compounds"/>
    <property type="evidence" value="ECO:0007669"/>
    <property type="project" value="InterPro"/>
</dbReference>
<feature type="active site" description="Proton donor" evidence="6">
    <location>
        <position position="103"/>
    </location>
</feature>
<dbReference type="GO" id="GO:0048046">
    <property type="term" value="C:apoplast"/>
    <property type="evidence" value="ECO:0007669"/>
    <property type="project" value="UniProtKB-SubCell"/>
</dbReference>
<feature type="glycosylation site" description="N-linked (GlcNAc...) asparagine" evidence="7">
    <location>
        <position position="107"/>
    </location>
</feature>
<sequence>MSTNTILLASLLLCSLLSFASAGNFNQDFDITWGDGRAKILNNGQLLTLSLDKVSGSGFQSKNQYLFGKIDMQLKLVPGNSAGTVTAYYLSSQGPTHDEIDFEFLGNLSGDPYTLHTNVFSQGKGDREQQFHLCFSVDGIPIRDFKNKESIGVAFPKNQPMRLYSSLWDAEDWATRGGLIKTDWTKAPFRAWYRNFNANACVWSSGRSRCPSMVKTSSSSSPSFNNNAWLYQELDSNSQRRLRWVQRNYMIYNYCSDFKRFPQGLPRECH</sequence>
<dbReference type="InterPro" id="IPR010713">
    <property type="entry name" value="XET_C"/>
</dbReference>
<evidence type="ECO:0000256" key="3">
    <source>
        <dbReference type="ARBA" id="ARBA00023157"/>
    </source>
</evidence>
<comment type="PTM">
    <text evidence="8">Contains at least one intrachain disulfide bond essential for its enzymatic activity.</text>
</comment>
<reference evidence="10" key="1">
    <citation type="journal article" date="2023" name="Nat. Commun.">
        <title>Diploid and tetraploid genomes of Acorus and the evolution of monocots.</title>
        <authorList>
            <person name="Ma L."/>
            <person name="Liu K.W."/>
            <person name="Li Z."/>
            <person name="Hsiao Y.Y."/>
            <person name="Qi Y."/>
            <person name="Fu T."/>
            <person name="Tang G.D."/>
            <person name="Zhang D."/>
            <person name="Sun W.H."/>
            <person name="Liu D.K."/>
            <person name="Li Y."/>
            <person name="Chen G.Z."/>
            <person name="Liu X.D."/>
            <person name="Liao X.Y."/>
            <person name="Jiang Y.T."/>
            <person name="Yu X."/>
            <person name="Hao Y."/>
            <person name="Huang J."/>
            <person name="Zhao X.W."/>
            <person name="Ke S."/>
            <person name="Chen Y.Y."/>
            <person name="Wu W.L."/>
            <person name="Hsu J.L."/>
            <person name="Lin Y.F."/>
            <person name="Huang M.D."/>
            <person name="Li C.Y."/>
            <person name="Huang L."/>
            <person name="Wang Z.W."/>
            <person name="Zhao X."/>
            <person name="Zhong W.Y."/>
            <person name="Peng D.H."/>
            <person name="Ahmad S."/>
            <person name="Lan S."/>
            <person name="Zhang J.S."/>
            <person name="Tsai W.C."/>
            <person name="Van de Peer Y."/>
            <person name="Liu Z.J."/>
        </authorList>
    </citation>
    <scope>NUCLEOTIDE SEQUENCE</scope>
    <source>
        <strain evidence="10">CP</strain>
    </source>
</reference>
<gene>
    <name evidence="10" type="primary">XTH23</name>
    <name evidence="10" type="ORF">QJS10_CPB18g00152</name>
</gene>
<keyword evidence="8" id="KW-0732">Signal</keyword>
<dbReference type="EC" id="2.4.1.207" evidence="8"/>
<evidence type="ECO:0000256" key="5">
    <source>
        <dbReference type="ARBA" id="ARBA00023295"/>
    </source>
</evidence>
<dbReference type="PANTHER" id="PTHR31062">
    <property type="entry name" value="XYLOGLUCAN ENDOTRANSGLUCOSYLASE/HYDROLASE PROTEIN 8-RELATED"/>
    <property type="match status" value="1"/>
</dbReference>
<dbReference type="Gene3D" id="2.60.120.200">
    <property type="match status" value="2"/>
</dbReference>
<keyword evidence="5 8" id="KW-0326">Glycosidase</keyword>
<dbReference type="InterPro" id="IPR000757">
    <property type="entry name" value="Beta-glucanase-like"/>
</dbReference>
<keyword evidence="8" id="KW-0961">Cell wall biogenesis/degradation</keyword>
<accession>A0AAV9CKX3</accession>
<keyword evidence="1 8" id="KW-0808">Transferase</keyword>
<feature type="signal peptide" evidence="8">
    <location>
        <begin position="1"/>
        <end position="22"/>
    </location>
</feature>
<dbReference type="InterPro" id="IPR044791">
    <property type="entry name" value="Beta-glucanase/XTH"/>
</dbReference>
<evidence type="ECO:0000256" key="4">
    <source>
        <dbReference type="ARBA" id="ARBA00023180"/>
    </source>
</evidence>
<dbReference type="GO" id="GO:0042546">
    <property type="term" value="P:cell wall biogenesis"/>
    <property type="evidence" value="ECO:0007669"/>
    <property type="project" value="InterPro"/>
</dbReference>
<protein>
    <recommendedName>
        <fullName evidence="8">Xyloglucan endotransglucosylase/hydrolase</fullName>
        <ecNumber evidence="8">2.4.1.207</ecNumber>
    </recommendedName>
</protein>
<reference evidence="10" key="2">
    <citation type="submission" date="2023-06" db="EMBL/GenBank/DDBJ databases">
        <authorList>
            <person name="Ma L."/>
            <person name="Liu K.-W."/>
            <person name="Li Z."/>
            <person name="Hsiao Y.-Y."/>
            <person name="Qi Y."/>
            <person name="Fu T."/>
            <person name="Tang G."/>
            <person name="Zhang D."/>
            <person name="Sun W.-H."/>
            <person name="Liu D.-K."/>
            <person name="Li Y."/>
            <person name="Chen G.-Z."/>
            <person name="Liu X.-D."/>
            <person name="Liao X.-Y."/>
            <person name="Jiang Y.-T."/>
            <person name="Yu X."/>
            <person name="Hao Y."/>
            <person name="Huang J."/>
            <person name="Zhao X.-W."/>
            <person name="Ke S."/>
            <person name="Chen Y.-Y."/>
            <person name="Wu W.-L."/>
            <person name="Hsu J.-L."/>
            <person name="Lin Y.-F."/>
            <person name="Huang M.-D."/>
            <person name="Li C.-Y."/>
            <person name="Huang L."/>
            <person name="Wang Z.-W."/>
            <person name="Zhao X."/>
            <person name="Zhong W.-Y."/>
            <person name="Peng D.-H."/>
            <person name="Ahmad S."/>
            <person name="Lan S."/>
            <person name="Zhang J.-S."/>
            <person name="Tsai W.-C."/>
            <person name="Van De Peer Y."/>
            <person name="Liu Z.-J."/>
        </authorList>
    </citation>
    <scope>NUCLEOTIDE SEQUENCE</scope>
    <source>
        <strain evidence="10">CP</strain>
        <tissue evidence="10">Leaves</tissue>
    </source>
</reference>
<feature type="domain" description="GH16" evidence="9">
    <location>
        <begin position="19"/>
        <end position="193"/>
    </location>
</feature>
<dbReference type="GO" id="GO:0010411">
    <property type="term" value="P:xyloglucan metabolic process"/>
    <property type="evidence" value="ECO:0007669"/>
    <property type="project" value="InterPro"/>
</dbReference>
<keyword evidence="8" id="KW-0052">Apoplast</keyword>
<dbReference type="InterPro" id="IPR008263">
    <property type="entry name" value="GH16_AS"/>
</dbReference>
<dbReference type="Pfam" id="PF00722">
    <property type="entry name" value="Glyco_hydro_16"/>
    <property type="match status" value="1"/>
</dbReference>
<feature type="active site" description="Nucleophile" evidence="6">
    <location>
        <position position="99"/>
    </location>
</feature>
<dbReference type="GO" id="GO:0071555">
    <property type="term" value="P:cell wall organization"/>
    <property type="evidence" value="ECO:0007669"/>
    <property type="project" value="UniProtKB-KW"/>
</dbReference>
<comment type="similarity">
    <text evidence="8">Belongs to the glycosyl hydrolase 16 family.</text>
</comment>
<evidence type="ECO:0000256" key="2">
    <source>
        <dbReference type="ARBA" id="ARBA00022801"/>
    </source>
</evidence>
<evidence type="ECO:0000256" key="8">
    <source>
        <dbReference type="RuleBase" id="RU361120"/>
    </source>
</evidence>
<keyword evidence="8" id="KW-0134">Cell wall</keyword>
<dbReference type="GO" id="GO:0016762">
    <property type="term" value="F:xyloglucan:xyloglucosyl transferase activity"/>
    <property type="evidence" value="ECO:0007669"/>
    <property type="project" value="UniProtKB-EC"/>
</dbReference>
<evidence type="ECO:0000313" key="11">
    <source>
        <dbReference type="Proteomes" id="UP001180020"/>
    </source>
</evidence>
<dbReference type="PROSITE" id="PS51762">
    <property type="entry name" value="GH16_2"/>
    <property type="match status" value="1"/>
</dbReference>
<organism evidence="10 11">
    <name type="scientific">Acorus calamus</name>
    <name type="common">Sweet flag</name>
    <dbReference type="NCBI Taxonomy" id="4465"/>
    <lineage>
        <taxon>Eukaryota</taxon>
        <taxon>Viridiplantae</taxon>
        <taxon>Streptophyta</taxon>
        <taxon>Embryophyta</taxon>
        <taxon>Tracheophyta</taxon>
        <taxon>Spermatophyta</taxon>
        <taxon>Magnoliopsida</taxon>
        <taxon>Liliopsida</taxon>
        <taxon>Acoraceae</taxon>
        <taxon>Acorus</taxon>
    </lineage>
</organism>
<evidence type="ECO:0000256" key="1">
    <source>
        <dbReference type="ARBA" id="ARBA00022679"/>
    </source>
</evidence>
<dbReference type="AlphaFoldDB" id="A0AAV9CKX3"/>
<comment type="subcellular location">
    <subcellularLocation>
        <location evidence="8">Secreted</location>
        <location evidence="8">Cell wall</location>
    </subcellularLocation>
    <subcellularLocation>
        <location evidence="8">Secreted</location>
        <location evidence="8">Extracellular space</location>
        <location evidence="8">Apoplast</location>
    </subcellularLocation>
</comment>
<proteinExistence type="inferred from homology"/>
<dbReference type="PROSITE" id="PS01034">
    <property type="entry name" value="GH16_1"/>
    <property type="match status" value="1"/>
</dbReference>
<dbReference type="Proteomes" id="UP001180020">
    <property type="component" value="Unassembled WGS sequence"/>
</dbReference>
<dbReference type="SUPFAM" id="SSF49899">
    <property type="entry name" value="Concanavalin A-like lectins/glucanases"/>
    <property type="match status" value="1"/>
</dbReference>
<keyword evidence="8" id="KW-0964">Secreted</keyword>
<dbReference type="PIRSF" id="PIRSF005604">
    <property type="entry name" value="XET"/>
    <property type="match status" value="1"/>
</dbReference>
<evidence type="ECO:0000313" key="10">
    <source>
        <dbReference type="EMBL" id="KAK1289424.1"/>
    </source>
</evidence>
<dbReference type="EMBL" id="JAUJYO010000018">
    <property type="protein sequence ID" value="KAK1289424.1"/>
    <property type="molecule type" value="Genomic_DNA"/>
</dbReference>
<evidence type="ECO:0000256" key="7">
    <source>
        <dbReference type="PIRSR" id="PIRSR005604-2"/>
    </source>
</evidence>
<keyword evidence="11" id="KW-1185">Reference proteome</keyword>
<evidence type="ECO:0000259" key="9">
    <source>
        <dbReference type="PROSITE" id="PS51762"/>
    </source>
</evidence>
<dbReference type="InterPro" id="IPR013320">
    <property type="entry name" value="ConA-like_dom_sf"/>
</dbReference>
<keyword evidence="3" id="KW-1015">Disulfide bond</keyword>
<name>A0AAV9CKX3_ACOCL</name>
<keyword evidence="2 8" id="KW-0378">Hydrolase</keyword>